<dbReference type="EMBL" id="CM023488">
    <property type="protein sequence ID" value="KAH6923463.1"/>
    <property type="molecule type" value="Genomic_DNA"/>
</dbReference>
<organism evidence="1 2">
    <name type="scientific">Hyalomma asiaticum</name>
    <name type="common">Tick</name>
    <dbReference type="NCBI Taxonomy" id="266040"/>
    <lineage>
        <taxon>Eukaryota</taxon>
        <taxon>Metazoa</taxon>
        <taxon>Ecdysozoa</taxon>
        <taxon>Arthropoda</taxon>
        <taxon>Chelicerata</taxon>
        <taxon>Arachnida</taxon>
        <taxon>Acari</taxon>
        <taxon>Parasitiformes</taxon>
        <taxon>Ixodida</taxon>
        <taxon>Ixodoidea</taxon>
        <taxon>Ixodidae</taxon>
        <taxon>Hyalomminae</taxon>
        <taxon>Hyalomma</taxon>
    </lineage>
</organism>
<name>A0ACB7RQ10_HYAAI</name>
<comment type="caution">
    <text evidence="1">The sequence shown here is derived from an EMBL/GenBank/DDBJ whole genome shotgun (WGS) entry which is preliminary data.</text>
</comment>
<evidence type="ECO:0000313" key="1">
    <source>
        <dbReference type="EMBL" id="KAH6923463.1"/>
    </source>
</evidence>
<accession>A0ACB7RQ10</accession>
<keyword evidence="2" id="KW-1185">Reference proteome</keyword>
<evidence type="ECO:0000313" key="2">
    <source>
        <dbReference type="Proteomes" id="UP000821845"/>
    </source>
</evidence>
<proteinExistence type="predicted"/>
<sequence length="646" mass="71861">MDPRLAHLLETRRSLQKRWRRQRHKRKLRKKIAEPGREIERYSRQLCSQQWFALCSQADGQLHRGGTWKLLRQLMDETKSCEYQRTRMAQILHTTARQLGEEEMYKRLNERYLPITSNEDHPDYAGQPNPHLDRDIEAWEASQEAVKNIVVRTSDGVPIPHVPGLRVLGMFVDGTQTNATAVKNITTKMGVAARLIKRAFVVSHAAYAGAFHRWTCAERAKIDAAIRKAYTGALGLLPGTKTTALLSLGAHNTLSEISEAQRASQLSRLSSTAAGRRLLDRVGLLPPGERVGTGPYGELEEQVPLSDETARKIIVYPLPKNTDPERDEGRRAARAVALARQHQRDESAVYVDAARYPRRRNAFAAVVVRATTGELLTASTVRARTAGQAEEVAIALAMGLPGTRTVLSDSKSAIKNFARGTVWQGTERLVRSIEATRAARGAAAGPTIALKWFPAHMGRQLAPDIKNRNEEADAAACGPITCRTAAVRPSETSGEDRKEDFEPLTDYGVILAAYREVRRAFPPPHRELPRAEAVKFRQLQTECVLTPALARHVCPDMFVDAKCSVCERELATLRHIMWGGCNSANSGNGQCQDATYPEEVRVWIRSEDLKTQRRAIQRLEEALAKQRRKGADDPSNGRGGTRVPVA</sequence>
<gene>
    <name evidence="1" type="ORF">HPB50_001284</name>
</gene>
<dbReference type="Proteomes" id="UP000821845">
    <property type="component" value="Chromosome 8"/>
</dbReference>
<protein>
    <submittedName>
        <fullName evidence="1">Uncharacterized protein</fullName>
    </submittedName>
</protein>
<reference evidence="1" key="1">
    <citation type="submission" date="2020-05" db="EMBL/GenBank/DDBJ databases">
        <title>Large-scale comparative analyses of tick genomes elucidate their genetic diversity and vector capacities.</title>
        <authorList>
            <person name="Jia N."/>
            <person name="Wang J."/>
            <person name="Shi W."/>
            <person name="Du L."/>
            <person name="Sun Y."/>
            <person name="Zhan W."/>
            <person name="Jiang J."/>
            <person name="Wang Q."/>
            <person name="Zhang B."/>
            <person name="Ji P."/>
            <person name="Sakyi L.B."/>
            <person name="Cui X."/>
            <person name="Yuan T."/>
            <person name="Jiang B."/>
            <person name="Yang W."/>
            <person name="Lam T.T.-Y."/>
            <person name="Chang Q."/>
            <person name="Ding S."/>
            <person name="Wang X."/>
            <person name="Zhu J."/>
            <person name="Ruan X."/>
            <person name="Zhao L."/>
            <person name="Wei J."/>
            <person name="Que T."/>
            <person name="Du C."/>
            <person name="Cheng J."/>
            <person name="Dai P."/>
            <person name="Han X."/>
            <person name="Huang E."/>
            <person name="Gao Y."/>
            <person name="Liu J."/>
            <person name="Shao H."/>
            <person name="Ye R."/>
            <person name="Li L."/>
            <person name="Wei W."/>
            <person name="Wang X."/>
            <person name="Wang C."/>
            <person name="Yang T."/>
            <person name="Huo Q."/>
            <person name="Li W."/>
            <person name="Guo W."/>
            <person name="Chen H."/>
            <person name="Zhou L."/>
            <person name="Ni X."/>
            <person name="Tian J."/>
            <person name="Zhou Y."/>
            <person name="Sheng Y."/>
            <person name="Liu T."/>
            <person name="Pan Y."/>
            <person name="Xia L."/>
            <person name="Li J."/>
            <person name="Zhao F."/>
            <person name="Cao W."/>
        </authorList>
    </citation>
    <scope>NUCLEOTIDE SEQUENCE</scope>
    <source>
        <strain evidence="1">Hyas-2018</strain>
    </source>
</reference>